<gene>
    <name evidence="1" type="ORF">ATSB10_13080</name>
</gene>
<accession>A0A160N0Z3</accession>
<organism evidence="1 2">
    <name type="scientific">Dyella thiooxydans</name>
    <dbReference type="NCBI Taxonomy" id="445710"/>
    <lineage>
        <taxon>Bacteria</taxon>
        <taxon>Pseudomonadati</taxon>
        <taxon>Pseudomonadota</taxon>
        <taxon>Gammaproteobacteria</taxon>
        <taxon>Lysobacterales</taxon>
        <taxon>Rhodanobacteraceae</taxon>
        <taxon>Dyella</taxon>
    </lineage>
</organism>
<keyword evidence="2" id="KW-1185">Reference proteome</keyword>
<dbReference type="Proteomes" id="UP000077255">
    <property type="component" value="Chromosome"/>
</dbReference>
<evidence type="ECO:0000313" key="2">
    <source>
        <dbReference type="Proteomes" id="UP000077255"/>
    </source>
</evidence>
<proteinExistence type="predicted"/>
<evidence type="ECO:0000313" key="1">
    <source>
        <dbReference type="EMBL" id="AND68762.1"/>
    </source>
</evidence>
<protein>
    <submittedName>
        <fullName evidence="1">Uncharacterized protein</fullName>
    </submittedName>
</protein>
<reference evidence="1 2" key="1">
    <citation type="submission" date="2016-02" db="EMBL/GenBank/DDBJ databases">
        <title>Complete genome sequencing and analysis of ATSB10, Dyella thiooxydans isolated from rhizosphere soil of sunflower (Helianthus annuus L.).</title>
        <authorList>
            <person name="Lee Y."/>
            <person name="Hwangbo K."/>
            <person name="Chung H."/>
            <person name="Yoo J."/>
            <person name="Kim K.Y."/>
            <person name="Sa T.M."/>
            <person name="Um Y."/>
            <person name="Madhaiyan M."/>
        </authorList>
    </citation>
    <scope>NUCLEOTIDE SEQUENCE [LARGE SCALE GENOMIC DNA]</scope>
    <source>
        <strain evidence="1 2">ATSB10</strain>
    </source>
</reference>
<name>A0A160N0Z3_9GAMM</name>
<dbReference type="EMBL" id="CP014841">
    <property type="protein sequence ID" value="AND68762.1"/>
    <property type="molecule type" value="Genomic_DNA"/>
</dbReference>
<dbReference type="AlphaFoldDB" id="A0A160N0Z3"/>
<sequence>MSLLLSSLMALGTLLLLAWPGLKRFAGDAGCARRHDSAR</sequence>
<dbReference type="KEGG" id="dtx:ATSB10_13080"/>